<dbReference type="PROSITE" id="PS51192">
    <property type="entry name" value="HELICASE_ATP_BIND_1"/>
    <property type="match status" value="1"/>
</dbReference>
<dbReference type="CDD" id="cd17923">
    <property type="entry name" value="DEXHc_Hrq1-like"/>
    <property type="match status" value="1"/>
</dbReference>
<sequence>MVPTPNALAALVAQEGGRSDGPTVVRCEEPPRDGSAVPLPSELAEPVREALARNGVTALWRHQRAAWEAARRGHVVVATGTASGKSLAFNLPVLDVLAKDPSARALYLYPSKALAQDQARKLAELQLPFLRPAIYDGDTPHTERQAIRRQANLILTNPDMLHLGILPNHARWAGLLRNLAAVVVDESHVYRGVFGSHVALVIRRLRRIAERYGTRPRFLLASATIANPGAHASTLTGEPVHVVSDDGAPSAGRTIVLWNPPLIDEKLGLRASPLVEAARLLAQLIVAGVRSICFLNSRRGVELVHRFTVDRLRSDGNSRLAAQVLPYRAGYTPYQRREIERKLVSGELRAIVATSALELGIDIGHLDAALCVTFPGTVASLRQMWGRAGRRRPGLAVFVAGEDALDQFFCRHPEDFLQRPVESAIVDPESEEIQLAHLWCAAHELPLTTADETFFGTSFQQRLRRLVRIGALREHGGRYLNRSAAFPAERVPLRSASAENLTIVDRESGEVLGTVERARALTLVHPGAVYMHLGVQYEVCELDLDAGRAIVEPFRGDWYTRPRHDTDVTVEAVRARQELAEGVVLSFGVISVRQTLLAYQRKRLRDHEPLDLVPLDLPPQDFVTQAFWWELLSWDRLGLSEEELPGGLHAAEHAQIAVLPLLAMCDRWDIGGLSTARHGQTGVPTVFVYDGHPGGVGIARVGFERFGRLCEDALRIVQECRCEGGCPSCIQSPKCGNLNEPLSKAGACTLLGALRDEFARAIKLSARVDG</sequence>
<dbReference type="PANTHER" id="PTHR47957">
    <property type="entry name" value="ATP-DEPENDENT HELICASE HRQ1"/>
    <property type="match status" value="1"/>
</dbReference>
<dbReference type="PANTHER" id="PTHR47957:SF3">
    <property type="entry name" value="ATP-DEPENDENT HELICASE HRQ1"/>
    <property type="match status" value="1"/>
</dbReference>
<gene>
    <name evidence="5" type="ORF">SAMN02745716_0801</name>
</gene>
<dbReference type="CDD" id="cd18797">
    <property type="entry name" value="SF2_C_Hrq"/>
    <property type="match status" value="1"/>
</dbReference>
<dbReference type="PROSITE" id="PS51194">
    <property type="entry name" value="HELICASE_CTER"/>
    <property type="match status" value="1"/>
</dbReference>
<dbReference type="GO" id="GO:0043138">
    <property type="term" value="F:3'-5' DNA helicase activity"/>
    <property type="evidence" value="ECO:0007669"/>
    <property type="project" value="TreeGrafter"/>
</dbReference>
<dbReference type="STRING" id="29539.SAMN02745716_0801"/>
<dbReference type="Pfam" id="PF00270">
    <property type="entry name" value="DEAD"/>
    <property type="match status" value="1"/>
</dbReference>
<dbReference type="SMART" id="SM00487">
    <property type="entry name" value="DEXDc"/>
    <property type="match status" value="1"/>
</dbReference>
<dbReference type="Pfam" id="PF22982">
    <property type="entry name" value="WHD_HRQ1"/>
    <property type="match status" value="1"/>
</dbReference>
<evidence type="ECO:0000256" key="2">
    <source>
        <dbReference type="ARBA" id="ARBA00022840"/>
    </source>
</evidence>
<dbReference type="InterPro" id="IPR027417">
    <property type="entry name" value="P-loop_NTPase"/>
</dbReference>
<keyword evidence="5" id="KW-0378">Hydrolase</keyword>
<name>A0A1H6FP62_THEAL</name>
<accession>A0A1H6FP62</accession>
<feature type="domain" description="Helicase ATP-binding" evidence="3">
    <location>
        <begin position="66"/>
        <end position="243"/>
    </location>
</feature>
<keyword evidence="6" id="KW-1185">Reference proteome</keyword>
<evidence type="ECO:0000313" key="5">
    <source>
        <dbReference type="EMBL" id="SEH11544.1"/>
    </source>
</evidence>
<dbReference type="InterPro" id="IPR011545">
    <property type="entry name" value="DEAD/DEAH_box_helicase_dom"/>
</dbReference>
<dbReference type="InterPro" id="IPR014001">
    <property type="entry name" value="Helicase_ATP-bd"/>
</dbReference>
<dbReference type="InterPro" id="IPR018973">
    <property type="entry name" value="MZB"/>
</dbReference>
<organism evidence="5 6">
    <name type="scientific">Thermoleophilum album</name>
    <dbReference type="NCBI Taxonomy" id="29539"/>
    <lineage>
        <taxon>Bacteria</taxon>
        <taxon>Bacillati</taxon>
        <taxon>Actinomycetota</taxon>
        <taxon>Thermoleophilia</taxon>
        <taxon>Thermoleophilales</taxon>
        <taxon>Thermoleophilaceae</taxon>
        <taxon>Thermoleophilum</taxon>
    </lineage>
</organism>
<dbReference type="InterPro" id="IPR055227">
    <property type="entry name" value="HRQ1_WHD"/>
</dbReference>
<evidence type="ECO:0000256" key="1">
    <source>
        <dbReference type="ARBA" id="ARBA00022741"/>
    </source>
</evidence>
<dbReference type="Proteomes" id="UP000222056">
    <property type="component" value="Unassembled WGS sequence"/>
</dbReference>
<proteinExistence type="predicted"/>
<keyword evidence="5" id="KW-0347">Helicase</keyword>
<dbReference type="GO" id="GO:0005524">
    <property type="term" value="F:ATP binding"/>
    <property type="evidence" value="ECO:0007669"/>
    <property type="project" value="UniProtKB-KW"/>
</dbReference>
<dbReference type="Pfam" id="PF00271">
    <property type="entry name" value="Helicase_C"/>
    <property type="match status" value="1"/>
</dbReference>
<keyword evidence="1" id="KW-0547">Nucleotide-binding</keyword>
<evidence type="ECO:0000259" key="4">
    <source>
        <dbReference type="PROSITE" id="PS51194"/>
    </source>
</evidence>
<dbReference type="InterPro" id="IPR001650">
    <property type="entry name" value="Helicase_C-like"/>
</dbReference>
<keyword evidence="2" id="KW-0067">ATP-binding</keyword>
<dbReference type="AlphaFoldDB" id="A0A1H6FP62"/>
<dbReference type="EMBL" id="FNWJ01000001">
    <property type="protein sequence ID" value="SEH11544.1"/>
    <property type="molecule type" value="Genomic_DNA"/>
</dbReference>
<evidence type="ECO:0000259" key="3">
    <source>
        <dbReference type="PROSITE" id="PS51192"/>
    </source>
</evidence>
<dbReference type="SUPFAM" id="SSF52540">
    <property type="entry name" value="P-loop containing nucleoside triphosphate hydrolases"/>
    <property type="match status" value="1"/>
</dbReference>
<feature type="domain" description="Helicase C-terminal" evidence="4">
    <location>
        <begin position="280"/>
        <end position="453"/>
    </location>
</feature>
<dbReference type="Gene3D" id="3.40.50.300">
    <property type="entry name" value="P-loop containing nucleotide triphosphate hydrolases"/>
    <property type="match status" value="2"/>
</dbReference>
<dbReference type="SMART" id="SM00490">
    <property type="entry name" value="HELICc"/>
    <property type="match status" value="1"/>
</dbReference>
<protein>
    <submittedName>
        <fullName evidence="5">DEAD/DEAH box helicase domain-containing protein</fullName>
    </submittedName>
</protein>
<dbReference type="GO" id="GO:0006289">
    <property type="term" value="P:nucleotide-excision repair"/>
    <property type="evidence" value="ECO:0007669"/>
    <property type="project" value="TreeGrafter"/>
</dbReference>
<evidence type="ECO:0000313" key="6">
    <source>
        <dbReference type="Proteomes" id="UP000222056"/>
    </source>
</evidence>
<dbReference type="Pfam" id="PF09369">
    <property type="entry name" value="MZB"/>
    <property type="match status" value="1"/>
</dbReference>
<reference evidence="6" key="1">
    <citation type="submission" date="2016-10" db="EMBL/GenBank/DDBJ databases">
        <authorList>
            <person name="Varghese N."/>
            <person name="Submissions S."/>
        </authorList>
    </citation>
    <scope>NUCLEOTIDE SEQUENCE [LARGE SCALE GENOMIC DNA]</scope>
    <source>
        <strain evidence="6">ATCC 35263</strain>
    </source>
</reference>
<dbReference type="GO" id="GO:0036297">
    <property type="term" value="P:interstrand cross-link repair"/>
    <property type="evidence" value="ECO:0007669"/>
    <property type="project" value="TreeGrafter"/>
</dbReference>
<dbReference type="GO" id="GO:0003676">
    <property type="term" value="F:nucleic acid binding"/>
    <property type="evidence" value="ECO:0007669"/>
    <property type="project" value="InterPro"/>
</dbReference>